<accession>F2JKK5</accession>
<sequence length="206" mass="24674">MRIAYKKINHREVALNKYGFYIVIGIQRRGEGDSDNRYIIENDNGQLMSYSSDLFEVINHKYSSYWIENEEKAIMPREISYKTFWEDFYNDEQVAIQVLSEVKSKIYLEELTTEEVKQIIRDKDERYIYLVIKALSMLPDKQYVGDIIEYCHCFLDDYKKEVSIKDAFLYLSNFRESKVEDLFVKYLLNSEVEIEEATAIVNKYFE</sequence>
<reference evidence="1 2" key="1">
    <citation type="journal article" date="2011" name="J. Bacteriol.">
        <title>Complete genome sequence of the cellulose-degrading bacterium Cellulosilyticum lentocellum.</title>
        <authorList>
            <consortium name="US DOE Joint Genome Institute"/>
            <person name="Miller D.A."/>
            <person name="Suen G."/>
            <person name="Bruce D."/>
            <person name="Copeland A."/>
            <person name="Cheng J.F."/>
            <person name="Detter C."/>
            <person name="Goodwin L.A."/>
            <person name="Han C.S."/>
            <person name="Hauser L.J."/>
            <person name="Land M.L."/>
            <person name="Lapidus A."/>
            <person name="Lucas S."/>
            <person name="Meincke L."/>
            <person name="Pitluck S."/>
            <person name="Tapia R."/>
            <person name="Teshima H."/>
            <person name="Woyke T."/>
            <person name="Fox B.G."/>
            <person name="Angert E.R."/>
            <person name="Currie C.R."/>
        </authorList>
    </citation>
    <scope>NUCLEOTIDE SEQUENCE [LARGE SCALE GENOMIC DNA]</scope>
    <source>
        <strain evidence="2">ATCC 49066 / DSM 5427 / NCIMB 11756 / RHM5</strain>
    </source>
</reference>
<protein>
    <submittedName>
        <fullName evidence="1">Uncharacterized protein</fullName>
    </submittedName>
</protein>
<name>F2JKK5_CELLD</name>
<dbReference type="Proteomes" id="UP000008467">
    <property type="component" value="Chromosome"/>
</dbReference>
<dbReference type="KEGG" id="cle:Clole_0422"/>
<organism evidence="1 2">
    <name type="scientific">Cellulosilyticum lentocellum (strain ATCC 49066 / DSM 5427 / NCIMB 11756 / RHM5)</name>
    <name type="common">Clostridium lentocellum</name>
    <dbReference type="NCBI Taxonomy" id="642492"/>
    <lineage>
        <taxon>Bacteria</taxon>
        <taxon>Bacillati</taxon>
        <taxon>Bacillota</taxon>
        <taxon>Clostridia</taxon>
        <taxon>Lachnospirales</taxon>
        <taxon>Cellulosilyticaceae</taxon>
        <taxon>Cellulosilyticum</taxon>
    </lineage>
</organism>
<evidence type="ECO:0000313" key="2">
    <source>
        <dbReference type="Proteomes" id="UP000008467"/>
    </source>
</evidence>
<gene>
    <name evidence="1" type="ordered locus">Clole_0422</name>
</gene>
<dbReference type="HOGENOM" id="CLU_1293304_0_0_9"/>
<proteinExistence type="predicted"/>
<keyword evidence="2" id="KW-1185">Reference proteome</keyword>
<dbReference type="RefSeq" id="WP_013655466.1">
    <property type="nucleotide sequence ID" value="NC_015275.1"/>
</dbReference>
<dbReference type="AlphaFoldDB" id="F2JKK5"/>
<dbReference type="EMBL" id="CP002582">
    <property type="protein sequence ID" value="ADZ82165.1"/>
    <property type="molecule type" value="Genomic_DNA"/>
</dbReference>
<dbReference type="STRING" id="642492.Clole_0422"/>
<evidence type="ECO:0000313" key="1">
    <source>
        <dbReference type="EMBL" id="ADZ82165.1"/>
    </source>
</evidence>
<dbReference type="eggNOG" id="ENOG50337K4">
    <property type="taxonomic scope" value="Bacteria"/>
</dbReference>